<evidence type="ECO:0000313" key="2">
    <source>
        <dbReference type="Proteomes" id="UP000013041"/>
    </source>
</evidence>
<accession>N9ZAV9</accession>
<dbReference type="HOGENOM" id="CLU_1388136_0_0_9"/>
<evidence type="ECO:0008006" key="3">
    <source>
        <dbReference type="Google" id="ProtNLM"/>
    </source>
</evidence>
<dbReference type="EMBL" id="AGYG01000022">
    <property type="protein sequence ID" value="ENZ37016.1"/>
    <property type="molecule type" value="Genomic_DNA"/>
</dbReference>
<protein>
    <recommendedName>
        <fullName evidence="3">Transposase (putative) YhgA-like domain-containing protein</fullName>
    </recommendedName>
</protein>
<comment type="caution">
    <text evidence="1">The sequence shown here is derived from an EMBL/GenBank/DDBJ whole genome shotgun (WGS) entry which is preliminary data.</text>
</comment>
<dbReference type="AlphaFoldDB" id="N9ZAV9"/>
<reference evidence="1 2" key="1">
    <citation type="submission" date="2013-01" db="EMBL/GenBank/DDBJ databases">
        <title>The Genome Sequence of Clostridium bolteae 90B8.</title>
        <authorList>
            <consortium name="The Broad Institute Genome Sequencing Platform"/>
            <person name="Earl A."/>
            <person name="Ward D."/>
            <person name="Feldgarden M."/>
            <person name="Gevers D."/>
            <person name="Courvalin P."/>
            <person name="Lambert T."/>
            <person name="Walker B."/>
            <person name="Young S.K."/>
            <person name="Zeng Q."/>
            <person name="Gargeya S."/>
            <person name="Fitzgerald M."/>
            <person name="Haas B."/>
            <person name="Abouelleil A."/>
            <person name="Alvarado L."/>
            <person name="Arachchi H.M."/>
            <person name="Berlin A.M."/>
            <person name="Chapman S.B."/>
            <person name="Dewar J."/>
            <person name="Goldberg J."/>
            <person name="Griggs A."/>
            <person name="Gujja S."/>
            <person name="Hansen M."/>
            <person name="Howarth C."/>
            <person name="Imamovic A."/>
            <person name="Larimer J."/>
            <person name="McCowan C."/>
            <person name="Murphy C."/>
            <person name="Neiman D."/>
            <person name="Pearson M."/>
            <person name="Priest M."/>
            <person name="Roberts A."/>
            <person name="Saif S."/>
            <person name="Shea T."/>
            <person name="Sisk P."/>
            <person name="Sykes S."/>
            <person name="Wortman J."/>
            <person name="Nusbaum C."/>
            <person name="Birren B."/>
        </authorList>
    </citation>
    <scope>NUCLEOTIDE SEQUENCE [LARGE SCALE GENOMIC DNA]</scope>
    <source>
        <strain evidence="1 2">90B8</strain>
    </source>
</reference>
<dbReference type="Proteomes" id="UP000013041">
    <property type="component" value="Unassembled WGS sequence"/>
</dbReference>
<evidence type="ECO:0000313" key="1">
    <source>
        <dbReference type="EMBL" id="ENZ37016.1"/>
    </source>
</evidence>
<gene>
    <name evidence="1" type="ORF">HMPREF1097_03286</name>
</gene>
<dbReference type="PATRIC" id="fig|997897.5.peg.3473"/>
<organism evidence="1 2">
    <name type="scientific">Enterocloster bolteae 90B8</name>
    <dbReference type="NCBI Taxonomy" id="997897"/>
    <lineage>
        <taxon>Bacteria</taxon>
        <taxon>Bacillati</taxon>
        <taxon>Bacillota</taxon>
        <taxon>Clostridia</taxon>
        <taxon>Lachnospirales</taxon>
        <taxon>Lachnospiraceae</taxon>
        <taxon>Enterocloster</taxon>
    </lineage>
</organism>
<proteinExistence type="predicted"/>
<sequence>METEYLREQESESAGARGFSQLVNGMNVYRVEVVRLKDRNADKVFEKLQRKISRGKTLGRHDVFPLLLTPLMSGKMEMSQRIYQGMEFLQCKELKAGDEDRKRMQSVLYALAVKFLDRDELAMIKERIGMTVLGKMLFEDGVEKGIEKGIEKGVQQGLGRANALNVKLADAGRADDIIRAASDRTYQEQLFKEFGI</sequence>
<name>N9ZAV9_9FIRM</name>